<comment type="caution">
    <text evidence="1">The sequence shown here is derived from an EMBL/GenBank/DDBJ whole genome shotgun (WGS) entry which is preliminary data.</text>
</comment>
<dbReference type="EMBL" id="BEXD01004170">
    <property type="protein sequence ID" value="GBC07806.1"/>
    <property type="molecule type" value="Genomic_DNA"/>
</dbReference>
<protein>
    <submittedName>
        <fullName evidence="1">Uncharacterized protein</fullName>
    </submittedName>
</protein>
<name>A0A2Z6RXT0_9GLOM</name>
<accession>A0A2Z6RXT0</accession>
<dbReference type="AlphaFoldDB" id="A0A2Z6RXT0"/>
<evidence type="ECO:0000313" key="1">
    <source>
        <dbReference type="EMBL" id="GBC07806.1"/>
    </source>
</evidence>
<evidence type="ECO:0000313" key="3">
    <source>
        <dbReference type="Proteomes" id="UP000247702"/>
    </source>
</evidence>
<keyword evidence="3" id="KW-1185">Reference proteome</keyword>
<reference evidence="1 3" key="1">
    <citation type="submission" date="2017-11" db="EMBL/GenBank/DDBJ databases">
        <title>The genome of Rhizophagus clarus HR1 reveals common genetic basis of auxotrophy among arbuscular mycorrhizal fungi.</title>
        <authorList>
            <person name="Kobayashi Y."/>
        </authorList>
    </citation>
    <scope>NUCLEOTIDE SEQUENCE [LARGE SCALE GENOMIC DNA]</scope>
    <source>
        <strain evidence="1 3">HR1</strain>
    </source>
</reference>
<proteinExistence type="predicted"/>
<reference evidence="2" key="2">
    <citation type="submission" date="2019-10" db="EMBL/GenBank/DDBJ databases">
        <title>Conservation and host-specific expression of non-tandemly repeated heterogenous ribosome RNA gene in arbuscular mycorrhizal fungi.</title>
        <authorList>
            <person name="Maeda T."/>
            <person name="Kobayashi Y."/>
            <person name="Nakagawa T."/>
            <person name="Ezawa T."/>
            <person name="Yamaguchi K."/>
            <person name="Bino T."/>
            <person name="Nishimoto Y."/>
            <person name="Shigenobu S."/>
            <person name="Kawaguchi M."/>
        </authorList>
    </citation>
    <scope>NUCLEOTIDE SEQUENCE</scope>
    <source>
        <strain evidence="2">HR1</strain>
    </source>
</reference>
<organism evidence="1 3">
    <name type="scientific">Rhizophagus clarus</name>
    <dbReference type="NCBI Taxonomy" id="94130"/>
    <lineage>
        <taxon>Eukaryota</taxon>
        <taxon>Fungi</taxon>
        <taxon>Fungi incertae sedis</taxon>
        <taxon>Mucoromycota</taxon>
        <taxon>Glomeromycotina</taxon>
        <taxon>Glomeromycetes</taxon>
        <taxon>Glomerales</taxon>
        <taxon>Glomeraceae</taxon>
        <taxon>Rhizophagus</taxon>
    </lineage>
</organism>
<dbReference type="Proteomes" id="UP000615446">
    <property type="component" value="Unassembled WGS sequence"/>
</dbReference>
<sequence>MGQLGHAHKSNFNKTVGDEINHEQQATNQATNATQMVDTYSNVPYRNFSDATFYTIIRRRRNHRQLRHRIAINIDIYLNRLSIQNTNDPLINQFFNGIAFP</sequence>
<dbReference type="EMBL" id="BLAL01000156">
    <property type="protein sequence ID" value="GES85609.1"/>
    <property type="molecule type" value="Genomic_DNA"/>
</dbReference>
<evidence type="ECO:0000313" key="2">
    <source>
        <dbReference type="EMBL" id="GES85609.1"/>
    </source>
</evidence>
<gene>
    <name evidence="2" type="ORF">RCL2_001271400</name>
    <name evidence="1" type="ORF">RclHR1_00770019</name>
</gene>
<dbReference type="Proteomes" id="UP000247702">
    <property type="component" value="Unassembled WGS sequence"/>
</dbReference>